<keyword evidence="2" id="KW-0862">Zinc</keyword>
<feature type="domain" description="RING-type" evidence="5">
    <location>
        <begin position="290"/>
        <end position="329"/>
    </location>
</feature>
<dbReference type="PROSITE" id="PS50089">
    <property type="entry name" value="ZF_RING_2"/>
    <property type="match status" value="1"/>
</dbReference>
<keyword evidence="4" id="KW-1133">Transmembrane helix</keyword>
<sequence>MRQIFEDILSVIDFLKTFVYYSLYYSLKIGQCLVQAISLISNNLLLILKELTDIFVIIFESFTIFCQDIFHGFQQFVILLGQIQEGISNGISTGVWRISDLFDILNNGVFDGINHFQKSIINLGAVVVAVFRLCKYVIVLFGSGVWFVVTLVPYSIWNVLILFIYILQSTPGFIFAAIIDITKFTKDCIKEIYLFVTDVPVESVIGLGIAICLIYLLTQFYLTIFSFLYSKMKYVLRSILNKFQRMPLSQQRTVPAVNCRPPISRIPQLRRTYSTTSVDVKNEMADERFCIICQERIKCILVLPCRHVCMCTECHSRLQLYNNTCPICRNDIESTMKIFV</sequence>
<dbReference type="InterPro" id="IPR013083">
    <property type="entry name" value="Znf_RING/FYVE/PHD"/>
</dbReference>
<evidence type="ECO:0000313" key="6">
    <source>
        <dbReference type="EMBL" id="CAH1115794.1"/>
    </source>
</evidence>
<dbReference type="PANTHER" id="PTHR22696:SF1">
    <property type="entry name" value="E3 UBIQUITIN-PROTEIN LIGASE RNF26"/>
    <property type="match status" value="1"/>
</dbReference>
<proteinExistence type="predicted"/>
<dbReference type="Pfam" id="PF13920">
    <property type="entry name" value="zf-C3HC4_3"/>
    <property type="match status" value="1"/>
</dbReference>
<dbReference type="GO" id="GO:0016567">
    <property type="term" value="P:protein ubiquitination"/>
    <property type="evidence" value="ECO:0007669"/>
    <property type="project" value="TreeGrafter"/>
</dbReference>
<dbReference type="GO" id="GO:0006511">
    <property type="term" value="P:ubiquitin-dependent protein catabolic process"/>
    <property type="evidence" value="ECO:0007669"/>
    <property type="project" value="TreeGrafter"/>
</dbReference>
<dbReference type="GO" id="GO:0061630">
    <property type="term" value="F:ubiquitin protein ligase activity"/>
    <property type="evidence" value="ECO:0007669"/>
    <property type="project" value="TreeGrafter"/>
</dbReference>
<keyword evidence="7" id="KW-1185">Reference proteome</keyword>
<protein>
    <recommendedName>
        <fullName evidence="5">RING-type domain-containing protein</fullName>
    </recommendedName>
</protein>
<accession>A0A9P0DC36</accession>
<dbReference type="Proteomes" id="UP001153636">
    <property type="component" value="Chromosome 9"/>
</dbReference>
<dbReference type="Gene3D" id="3.30.40.10">
    <property type="entry name" value="Zinc/RING finger domain, C3HC4 (zinc finger)"/>
    <property type="match status" value="1"/>
</dbReference>
<evidence type="ECO:0000259" key="5">
    <source>
        <dbReference type="PROSITE" id="PS50089"/>
    </source>
</evidence>
<gene>
    <name evidence="6" type="ORF">PSYICH_LOCUS15171</name>
</gene>
<dbReference type="InterPro" id="IPR001841">
    <property type="entry name" value="Znf_RING"/>
</dbReference>
<dbReference type="SUPFAM" id="SSF57850">
    <property type="entry name" value="RING/U-box"/>
    <property type="match status" value="1"/>
</dbReference>
<dbReference type="GO" id="GO:0008270">
    <property type="term" value="F:zinc ion binding"/>
    <property type="evidence" value="ECO:0007669"/>
    <property type="project" value="UniProtKB-KW"/>
</dbReference>
<dbReference type="PANTHER" id="PTHR22696">
    <property type="entry name" value="E3 UBIQUITIN-PROTEIN LIGASE RNF26"/>
    <property type="match status" value="1"/>
</dbReference>
<feature type="transmembrane region" description="Helical" evidence="4">
    <location>
        <begin position="204"/>
        <end position="229"/>
    </location>
</feature>
<evidence type="ECO:0000256" key="4">
    <source>
        <dbReference type="SAM" id="Phobius"/>
    </source>
</evidence>
<dbReference type="EMBL" id="OV651821">
    <property type="protein sequence ID" value="CAH1115794.1"/>
    <property type="molecule type" value="Genomic_DNA"/>
</dbReference>
<evidence type="ECO:0000256" key="3">
    <source>
        <dbReference type="PROSITE-ProRule" id="PRU00175"/>
    </source>
</evidence>
<reference evidence="6" key="1">
    <citation type="submission" date="2022-01" db="EMBL/GenBank/DDBJ databases">
        <authorList>
            <person name="King R."/>
        </authorList>
    </citation>
    <scope>NUCLEOTIDE SEQUENCE</scope>
</reference>
<organism evidence="6 7">
    <name type="scientific">Psylliodes chrysocephalus</name>
    <dbReference type="NCBI Taxonomy" id="3402493"/>
    <lineage>
        <taxon>Eukaryota</taxon>
        <taxon>Metazoa</taxon>
        <taxon>Ecdysozoa</taxon>
        <taxon>Arthropoda</taxon>
        <taxon>Hexapoda</taxon>
        <taxon>Insecta</taxon>
        <taxon>Pterygota</taxon>
        <taxon>Neoptera</taxon>
        <taxon>Endopterygota</taxon>
        <taxon>Coleoptera</taxon>
        <taxon>Polyphaga</taxon>
        <taxon>Cucujiformia</taxon>
        <taxon>Chrysomeloidea</taxon>
        <taxon>Chrysomelidae</taxon>
        <taxon>Galerucinae</taxon>
        <taxon>Alticini</taxon>
        <taxon>Psylliodes</taxon>
    </lineage>
</organism>
<keyword evidence="1 3" id="KW-0479">Metal-binding</keyword>
<name>A0A9P0DC36_9CUCU</name>
<dbReference type="AlphaFoldDB" id="A0A9P0DC36"/>
<keyword evidence="4" id="KW-0812">Transmembrane</keyword>
<evidence type="ECO:0000256" key="1">
    <source>
        <dbReference type="ARBA" id="ARBA00022771"/>
    </source>
</evidence>
<evidence type="ECO:0000256" key="2">
    <source>
        <dbReference type="ARBA" id="ARBA00022833"/>
    </source>
</evidence>
<dbReference type="OrthoDB" id="1711136at2759"/>
<keyword evidence="4" id="KW-0472">Membrane</keyword>
<evidence type="ECO:0000313" key="7">
    <source>
        <dbReference type="Proteomes" id="UP001153636"/>
    </source>
</evidence>
<keyword evidence="1 3" id="KW-0863">Zinc-finger</keyword>